<proteinExistence type="predicted"/>
<reference evidence="3 4" key="1">
    <citation type="submission" date="2023-10" db="EMBL/GenBank/DDBJ databases">
        <title>Surface-active antibiotics is a multifunctional adaptation for post-fire microbes.</title>
        <authorList>
            <person name="Liu M.D."/>
            <person name="Du Y."/>
            <person name="Koupaei S.K."/>
            <person name="Kim N.R."/>
            <person name="Zhang W."/>
            <person name="Traxler M.F."/>
        </authorList>
    </citation>
    <scope>NUCLEOTIDE SEQUENCE [LARGE SCALE GENOMIC DNA]</scope>
    <source>
        <strain evidence="3 4">F3</strain>
    </source>
</reference>
<dbReference type="InterPro" id="IPR031939">
    <property type="entry name" value="Adhesin_E-like"/>
</dbReference>
<dbReference type="Pfam" id="PF16747">
    <property type="entry name" value="Adhesin_E"/>
    <property type="match status" value="1"/>
</dbReference>
<keyword evidence="4" id="KW-1185">Reference proteome</keyword>
<keyword evidence="1" id="KW-0732">Signal</keyword>
<feature type="domain" description="Surface-adhesin protein E-like" evidence="2">
    <location>
        <begin position="25"/>
        <end position="126"/>
    </location>
</feature>
<feature type="chain" id="PRO_5045348304" description="Surface-adhesin protein E-like domain-containing protein" evidence="1">
    <location>
        <begin position="23"/>
        <end position="135"/>
    </location>
</feature>
<dbReference type="Proteomes" id="UP001302652">
    <property type="component" value="Chromosome 2"/>
</dbReference>
<gene>
    <name evidence="3" type="ORF">RW095_22220</name>
</gene>
<evidence type="ECO:0000313" key="4">
    <source>
        <dbReference type="Proteomes" id="UP001302652"/>
    </source>
</evidence>
<evidence type="ECO:0000259" key="2">
    <source>
        <dbReference type="Pfam" id="PF16747"/>
    </source>
</evidence>
<evidence type="ECO:0000256" key="1">
    <source>
        <dbReference type="SAM" id="SignalP"/>
    </source>
</evidence>
<dbReference type="RefSeq" id="WP_317018387.1">
    <property type="nucleotide sequence ID" value="NZ_CP136512.1"/>
</dbReference>
<accession>A0ABZ0EFF6</accession>
<feature type="signal peptide" evidence="1">
    <location>
        <begin position="1"/>
        <end position="22"/>
    </location>
</feature>
<sequence>MKKAKQGLAALAAMASFGAAHAADWVDMGSNSDVSYSIDANSMREVQDGEVRGWVKVEYTSTQYLNGKPFDTVKYNNRFFCKTRRAASGFAVFLNRGQVALRTDKWGEIRDVVPDSDGERFLDAACYAVATAKGN</sequence>
<name>A0ABZ0EFF6_9BURK</name>
<dbReference type="EMBL" id="CP136512">
    <property type="protein sequence ID" value="WOD15948.1"/>
    <property type="molecule type" value="Genomic_DNA"/>
</dbReference>
<protein>
    <recommendedName>
        <fullName evidence="2">Surface-adhesin protein E-like domain-containing protein</fullName>
    </recommendedName>
</protein>
<organism evidence="3 4">
    <name type="scientific">Paraburkholderia kirstenboschensis</name>
    <dbReference type="NCBI Taxonomy" id="1245436"/>
    <lineage>
        <taxon>Bacteria</taxon>
        <taxon>Pseudomonadati</taxon>
        <taxon>Pseudomonadota</taxon>
        <taxon>Betaproteobacteria</taxon>
        <taxon>Burkholderiales</taxon>
        <taxon>Burkholderiaceae</taxon>
        <taxon>Paraburkholderia</taxon>
    </lineage>
</organism>
<evidence type="ECO:0000313" key="3">
    <source>
        <dbReference type="EMBL" id="WOD15948.1"/>
    </source>
</evidence>